<reference evidence="2" key="1">
    <citation type="submission" date="2017-08" db="EMBL/GenBank/DDBJ databases">
        <title>Microbulbifer marisrubri sp. nov., a halophilic alphaproteobacterium isolated from marine sediment of the Yellow Sea, China.</title>
        <authorList>
            <person name="Zhang G."/>
            <person name="Xiong Q."/>
        </authorList>
    </citation>
    <scope>NUCLEOTIDE SEQUENCE [LARGE SCALE GENOMIC DNA]</scope>
    <source>
        <strain evidence="2">WRN-8</strain>
    </source>
</reference>
<dbReference type="PANTHER" id="PTHR40590">
    <property type="entry name" value="CYTOPLASMIC PROTEIN-RELATED"/>
    <property type="match status" value="1"/>
</dbReference>
<sequence>MIHSRIDLCSPHRKLFTAYTLLLLLLFSGAAQTAEDRGLFWMAEKDGQRIYLLGSVHLATPDFYPLRGDILQAYEQSEALAVEADILQAEQNPALQQQIMQQSLYTDGRSLRDELSPETYQQLQAWLSSRQVPEAMFVRQRPAIAMITLSMVELQARGLNPQLGIDRHFLQKAHRQGDKKVLELEGVMEQLALLNNLENPDLLLQQTLQQLEEIDTVIPGMMSAWKSGDAEAMHRLIIADELEENPEFSSLFEVMFFKRNRHMAAGIAEASKLHDTLFVIVGAGHLVGEKSVLKELEKRHFRITEI</sequence>
<protein>
    <submittedName>
        <fullName evidence="2">TraB/GumN family protein</fullName>
    </submittedName>
</protein>
<keyword evidence="1" id="KW-0732">Signal</keyword>
<evidence type="ECO:0000313" key="3">
    <source>
        <dbReference type="Proteomes" id="UP000218427"/>
    </source>
</evidence>
<feature type="chain" id="PRO_5045618862" evidence="1">
    <location>
        <begin position="34"/>
        <end position="306"/>
    </location>
</feature>
<dbReference type="PANTHER" id="PTHR40590:SF1">
    <property type="entry name" value="CYTOPLASMIC PROTEIN"/>
    <property type="match status" value="1"/>
</dbReference>
<gene>
    <name evidence="2" type="ORF">AWR36_001725</name>
</gene>
<dbReference type="Pfam" id="PF01963">
    <property type="entry name" value="TraB_PrgY_gumN"/>
    <property type="match status" value="1"/>
</dbReference>
<evidence type="ECO:0000313" key="2">
    <source>
        <dbReference type="EMBL" id="PCO06532.1"/>
    </source>
</evidence>
<dbReference type="CDD" id="cd14789">
    <property type="entry name" value="Tiki"/>
    <property type="match status" value="1"/>
</dbReference>
<evidence type="ECO:0000256" key="1">
    <source>
        <dbReference type="SAM" id="SignalP"/>
    </source>
</evidence>
<organism evidence="2 3">
    <name type="scientific">Microbulbifer flavimaris</name>
    <dbReference type="NCBI Taxonomy" id="1781068"/>
    <lineage>
        <taxon>Bacteria</taxon>
        <taxon>Pseudomonadati</taxon>
        <taxon>Pseudomonadota</taxon>
        <taxon>Gammaproteobacteria</taxon>
        <taxon>Cellvibrionales</taxon>
        <taxon>Microbulbiferaceae</taxon>
        <taxon>Microbulbifer</taxon>
    </lineage>
</organism>
<dbReference type="EMBL" id="LRFG02000001">
    <property type="protein sequence ID" value="PCO06532.1"/>
    <property type="molecule type" value="Genomic_DNA"/>
</dbReference>
<accession>A0ABX4I282</accession>
<dbReference type="Proteomes" id="UP000218427">
    <property type="component" value="Unassembled WGS sequence"/>
</dbReference>
<comment type="caution">
    <text evidence="2">The sequence shown here is derived from an EMBL/GenBank/DDBJ whole genome shotgun (WGS) entry which is preliminary data.</text>
</comment>
<proteinExistence type="predicted"/>
<name>A0ABX4I282_9GAMM</name>
<dbReference type="RefSeq" id="WP_067080089.1">
    <property type="nucleotide sequence ID" value="NZ_LRFG02000001.1"/>
</dbReference>
<dbReference type="InterPro" id="IPR002816">
    <property type="entry name" value="TraB/PrgY/GumN_fam"/>
</dbReference>
<keyword evidence="3" id="KW-1185">Reference proteome</keyword>
<feature type="signal peptide" evidence="1">
    <location>
        <begin position="1"/>
        <end position="33"/>
    </location>
</feature>
<dbReference type="InterPro" id="IPR047111">
    <property type="entry name" value="YbaP-like"/>
</dbReference>